<dbReference type="Pfam" id="PF01425">
    <property type="entry name" value="Amidase"/>
    <property type="match status" value="1"/>
</dbReference>
<evidence type="ECO:0000313" key="5">
    <source>
        <dbReference type="Proteomes" id="UP000222056"/>
    </source>
</evidence>
<dbReference type="SUPFAM" id="SSF75304">
    <property type="entry name" value="Amidase signature (AS) enzymes"/>
    <property type="match status" value="1"/>
</dbReference>
<feature type="region of interest" description="Disordered" evidence="2">
    <location>
        <begin position="1"/>
        <end position="29"/>
    </location>
</feature>
<dbReference type="InterPro" id="IPR020556">
    <property type="entry name" value="Amidase_CS"/>
</dbReference>
<feature type="domain" description="Amidase" evidence="3">
    <location>
        <begin position="51"/>
        <end position="465"/>
    </location>
</feature>
<dbReference type="PANTHER" id="PTHR11895">
    <property type="entry name" value="TRANSAMIDASE"/>
    <property type="match status" value="1"/>
</dbReference>
<gene>
    <name evidence="4" type="ORF">SAMN02745716_1088</name>
</gene>
<name>A0A1H6FRN7_THEAL</name>
<dbReference type="InterPro" id="IPR036928">
    <property type="entry name" value="AS_sf"/>
</dbReference>
<accession>A0A1H6FRN7</accession>
<protein>
    <submittedName>
        <fullName evidence="4">Amidase</fullName>
    </submittedName>
</protein>
<dbReference type="PROSITE" id="PS00571">
    <property type="entry name" value="AMIDASES"/>
    <property type="match status" value="1"/>
</dbReference>
<keyword evidence="5" id="KW-1185">Reference proteome</keyword>
<dbReference type="AlphaFoldDB" id="A0A1H6FRN7"/>
<evidence type="ECO:0000259" key="3">
    <source>
        <dbReference type="Pfam" id="PF01425"/>
    </source>
</evidence>
<dbReference type="Proteomes" id="UP000222056">
    <property type="component" value="Unassembled WGS sequence"/>
</dbReference>
<organism evidence="4 5">
    <name type="scientific">Thermoleophilum album</name>
    <dbReference type="NCBI Taxonomy" id="29539"/>
    <lineage>
        <taxon>Bacteria</taxon>
        <taxon>Bacillati</taxon>
        <taxon>Actinomycetota</taxon>
        <taxon>Thermoleophilia</taxon>
        <taxon>Thermoleophilales</taxon>
        <taxon>Thermoleophilaceae</taxon>
        <taxon>Thermoleophilum</taxon>
    </lineage>
</organism>
<evidence type="ECO:0000313" key="4">
    <source>
        <dbReference type="EMBL" id="SEH12434.1"/>
    </source>
</evidence>
<dbReference type="RefSeq" id="WP_093116905.1">
    <property type="nucleotide sequence ID" value="NZ_FNWJ01000001.1"/>
</dbReference>
<evidence type="ECO:0000256" key="2">
    <source>
        <dbReference type="SAM" id="MobiDB-lite"/>
    </source>
</evidence>
<proteinExistence type="inferred from homology"/>
<dbReference type="EMBL" id="FNWJ01000001">
    <property type="protein sequence ID" value="SEH12434.1"/>
    <property type="molecule type" value="Genomic_DNA"/>
</dbReference>
<dbReference type="PANTHER" id="PTHR11895:SF7">
    <property type="entry name" value="GLUTAMYL-TRNA(GLN) AMIDOTRANSFERASE SUBUNIT A, MITOCHONDRIAL"/>
    <property type="match status" value="1"/>
</dbReference>
<sequence length="488" mass="52046">MAQADTTAGKGGASVERGAPSQVPPSGDDLAFAGVEGMLGLLERRELSARELTEYLLRRIDRIDRELRAFRRVFAERALAEAEQADARRRAGDQRPLLGLPIAVKDDHDVAGELTALGSAAVTRRAREDCELVRRLRSAGAIVIGKTNVPELLSIGATESLAWGITRNPWNLERTPGGSSGGSAAAVAAGLVPAATGSDGAGSIRIPAACCHLLGLKPSRDLVPTAPLREPWHGMTVYGFLTRTVRDTALLYDACAIPLPGGYSAKARAWVELVGEAPGKLKVGVSTRPPLPAPLDATVRAALERVVEELRSAGHVVERVDIPYGASPLRAVARYLRGVADDARAVDRPERLQRRTRGLARLGRAIPDALLARARAGEQRDRLRIGRLFEQYDLLLTPTVARPPVAATAWEGLGGLRTLLSMGQVYPYTPVWNHVGFAAVAVPAGIGDDGLPRSVQLVARDGCEPLALRLAAQLEERLATALPRPPID</sequence>
<evidence type="ECO:0000256" key="1">
    <source>
        <dbReference type="ARBA" id="ARBA00009199"/>
    </source>
</evidence>
<dbReference type="STRING" id="29539.SAMN02745716_1088"/>
<reference evidence="5" key="1">
    <citation type="submission" date="2016-10" db="EMBL/GenBank/DDBJ databases">
        <authorList>
            <person name="Varghese N."/>
            <person name="Submissions S."/>
        </authorList>
    </citation>
    <scope>NUCLEOTIDE SEQUENCE [LARGE SCALE GENOMIC DNA]</scope>
    <source>
        <strain evidence="5">ATCC 35263</strain>
    </source>
</reference>
<dbReference type="Gene3D" id="3.90.1300.10">
    <property type="entry name" value="Amidase signature (AS) domain"/>
    <property type="match status" value="1"/>
</dbReference>
<dbReference type="InterPro" id="IPR023631">
    <property type="entry name" value="Amidase_dom"/>
</dbReference>
<dbReference type="InterPro" id="IPR000120">
    <property type="entry name" value="Amidase"/>
</dbReference>
<dbReference type="GO" id="GO:0003824">
    <property type="term" value="F:catalytic activity"/>
    <property type="evidence" value="ECO:0007669"/>
    <property type="project" value="InterPro"/>
</dbReference>
<dbReference type="OrthoDB" id="182039at2"/>
<comment type="similarity">
    <text evidence="1">Belongs to the amidase family.</text>
</comment>